<evidence type="ECO:0000256" key="1">
    <source>
        <dbReference type="SAM" id="MobiDB-lite"/>
    </source>
</evidence>
<dbReference type="EMBL" id="JH817201">
    <property type="protein sequence ID" value="EKC33154.1"/>
    <property type="molecule type" value="Genomic_DNA"/>
</dbReference>
<evidence type="ECO:0000313" key="2">
    <source>
        <dbReference type="EMBL" id="EKC33154.1"/>
    </source>
</evidence>
<gene>
    <name evidence="2" type="ORF">CGI_10014066</name>
</gene>
<dbReference type="AlphaFoldDB" id="K1QPV5"/>
<dbReference type="HOGENOM" id="CLU_683816_0_0_1"/>
<feature type="compositionally biased region" description="Basic and acidic residues" evidence="1">
    <location>
        <begin position="52"/>
        <end position="67"/>
    </location>
</feature>
<feature type="region of interest" description="Disordered" evidence="1">
    <location>
        <begin position="1"/>
        <end position="109"/>
    </location>
</feature>
<accession>K1QPV5</accession>
<feature type="compositionally biased region" description="Polar residues" evidence="1">
    <location>
        <begin position="24"/>
        <end position="39"/>
    </location>
</feature>
<protein>
    <submittedName>
        <fullName evidence="2">Uncharacterized protein</fullName>
    </submittedName>
</protein>
<feature type="region of interest" description="Disordered" evidence="1">
    <location>
        <begin position="263"/>
        <end position="315"/>
    </location>
</feature>
<feature type="region of interest" description="Disordered" evidence="1">
    <location>
        <begin position="338"/>
        <end position="367"/>
    </location>
</feature>
<organism evidence="2">
    <name type="scientific">Magallana gigas</name>
    <name type="common">Pacific oyster</name>
    <name type="synonym">Crassostrea gigas</name>
    <dbReference type="NCBI Taxonomy" id="29159"/>
    <lineage>
        <taxon>Eukaryota</taxon>
        <taxon>Metazoa</taxon>
        <taxon>Spiralia</taxon>
        <taxon>Lophotrochozoa</taxon>
        <taxon>Mollusca</taxon>
        <taxon>Bivalvia</taxon>
        <taxon>Autobranchia</taxon>
        <taxon>Pteriomorphia</taxon>
        <taxon>Ostreida</taxon>
        <taxon>Ostreoidea</taxon>
        <taxon>Ostreidae</taxon>
        <taxon>Magallana</taxon>
    </lineage>
</organism>
<dbReference type="InParanoid" id="K1QPV5"/>
<reference evidence="2" key="1">
    <citation type="journal article" date="2012" name="Nature">
        <title>The oyster genome reveals stress adaptation and complexity of shell formation.</title>
        <authorList>
            <person name="Zhang G."/>
            <person name="Fang X."/>
            <person name="Guo X."/>
            <person name="Li L."/>
            <person name="Luo R."/>
            <person name="Xu F."/>
            <person name="Yang P."/>
            <person name="Zhang L."/>
            <person name="Wang X."/>
            <person name="Qi H."/>
            <person name="Xiong Z."/>
            <person name="Que H."/>
            <person name="Xie Y."/>
            <person name="Holland P.W."/>
            <person name="Paps J."/>
            <person name="Zhu Y."/>
            <person name="Wu F."/>
            <person name="Chen Y."/>
            <person name="Wang J."/>
            <person name="Peng C."/>
            <person name="Meng J."/>
            <person name="Yang L."/>
            <person name="Liu J."/>
            <person name="Wen B."/>
            <person name="Zhang N."/>
            <person name="Huang Z."/>
            <person name="Zhu Q."/>
            <person name="Feng Y."/>
            <person name="Mount A."/>
            <person name="Hedgecock D."/>
            <person name="Xu Z."/>
            <person name="Liu Y."/>
            <person name="Domazet-Loso T."/>
            <person name="Du Y."/>
            <person name="Sun X."/>
            <person name="Zhang S."/>
            <person name="Liu B."/>
            <person name="Cheng P."/>
            <person name="Jiang X."/>
            <person name="Li J."/>
            <person name="Fan D."/>
            <person name="Wang W."/>
            <person name="Fu W."/>
            <person name="Wang T."/>
            <person name="Wang B."/>
            <person name="Zhang J."/>
            <person name="Peng Z."/>
            <person name="Li Y."/>
            <person name="Li N."/>
            <person name="Wang J."/>
            <person name="Chen M."/>
            <person name="He Y."/>
            <person name="Tan F."/>
            <person name="Song X."/>
            <person name="Zheng Q."/>
            <person name="Huang R."/>
            <person name="Yang H."/>
            <person name="Du X."/>
            <person name="Chen L."/>
            <person name="Yang M."/>
            <person name="Gaffney P.M."/>
            <person name="Wang S."/>
            <person name="Luo L."/>
            <person name="She Z."/>
            <person name="Ming Y."/>
            <person name="Huang W."/>
            <person name="Zhang S."/>
            <person name="Huang B."/>
            <person name="Zhang Y."/>
            <person name="Qu T."/>
            <person name="Ni P."/>
            <person name="Miao G."/>
            <person name="Wang J."/>
            <person name="Wang Q."/>
            <person name="Steinberg C.E."/>
            <person name="Wang H."/>
            <person name="Li N."/>
            <person name="Qian L."/>
            <person name="Zhang G."/>
            <person name="Li Y."/>
            <person name="Yang H."/>
            <person name="Liu X."/>
            <person name="Wang J."/>
            <person name="Yin Y."/>
            <person name="Wang J."/>
        </authorList>
    </citation>
    <scope>NUCLEOTIDE SEQUENCE [LARGE SCALE GENOMIC DNA]</scope>
    <source>
        <strain evidence="2">05x7-T-G4-1.051#20</strain>
    </source>
</reference>
<sequence>MKLRKARIESSGTKVDFYGENDLDQSSVSDFGPTISLQPSKRLELGSPKTFQRMDSKEAMKTSEDGRIGQNSSDSVKRAPIDNSKYMINEDSATKSPSQGDKNATRKVSIPYHRELRLASDVENTRKSDEETNTNFLEENKDFGRYGTIPKSRRIEAYLASMESNVEQQRVDNLPTVEDHDSGTGTSSIASCPVLLPESENALFVDQWIQNQNVVPPDSVEGIKLEPYVKPAAVVKPQSHHVIAENQNSHFNSFLQRQKSDLTHTGGALDPFSRQYPDPAQKPKPSPRLSRMYTDPPDQENHHDKSMDQVPPSSMSQSLYKYLPSYYLDKSGDNVFNPKLPSEIKKQSDFNSPNMRPHLAQKMSSASIGDYPYTEEAAEKEDKQSASVLSKVAMFQSASPDFL</sequence>
<proteinExistence type="predicted"/>
<name>K1QPV5_MAGGI</name>